<accession>A0A2S0VU47</accession>
<dbReference type="AlphaFoldDB" id="A0A2S0VU47"/>
<dbReference type="OrthoDB" id="6195299at2"/>
<feature type="chain" id="PRO_5015689211" description="DUF2066 domain-containing protein" evidence="1">
    <location>
        <begin position="24"/>
        <end position="361"/>
    </location>
</feature>
<evidence type="ECO:0000313" key="3">
    <source>
        <dbReference type="Proteomes" id="UP000244441"/>
    </source>
</evidence>
<protein>
    <recommendedName>
        <fullName evidence="4">DUF2066 domain-containing protein</fullName>
    </recommendedName>
</protein>
<gene>
    <name evidence="2" type="ORF">C2869_15395</name>
</gene>
<dbReference type="KEGG" id="cate:C2869_15395"/>
<dbReference type="Pfam" id="PF09839">
    <property type="entry name" value="DUF2066"/>
    <property type="match status" value="1"/>
</dbReference>
<proteinExistence type="predicted"/>
<feature type="signal peptide" evidence="1">
    <location>
        <begin position="1"/>
        <end position="23"/>
    </location>
</feature>
<evidence type="ECO:0008006" key="4">
    <source>
        <dbReference type="Google" id="ProtNLM"/>
    </source>
</evidence>
<keyword evidence="1" id="KW-0732">Signal</keyword>
<dbReference type="Proteomes" id="UP000244441">
    <property type="component" value="Chromosome"/>
</dbReference>
<name>A0A2S0VU47_9ALTE</name>
<evidence type="ECO:0000313" key="2">
    <source>
        <dbReference type="EMBL" id="AWB67738.1"/>
    </source>
</evidence>
<dbReference type="EMBL" id="CP026604">
    <property type="protein sequence ID" value="AWB67738.1"/>
    <property type="molecule type" value="Genomic_DNA"/>
</dbReference>
<organism evidence="2 3">
    <name type="scientific">Saccharobesus litoralis</name>
    <dbReference type="NCBI Taxonomy" id="2172099"/>
    <lineage>
        <taxon>Bacteria</taxon>
        <taxon>Pseudomonadati</taxon>
        <taxon>Pseudomonadota</taxon>
        <taxon>Gammaproteobacteria</taxon>
        <taxon>Alteromonadales</taxon>
        <taxon>Alteromonadaceae</taxon>
        <taxon>Saccharobesus</taxon>
    </lineage>
</organism>
<sequence length="361" mass="40410">MIKKQTILLALVLIALFSSFSFAVEVAGLYQSKIEVEQQSQAERVAAYRKGLANVLIRVSGKQNINQDDAFKLAVRNPTKYLARYQYETLDEKLYLLIDFNPKAVNALLRNNETAIWGSLRPLTMVWIATQGKGFERDIMNEDNPFYVDVLRPIAKERGLPMIAPLMDFDDATMISASDVWGKFEEPIKLASARYDPDVISAIKVFQQDDNINTLVDASWLAQITLYNLASPMTLEVSGTSAQQVTQEAIHAIADAIGEQYAVAAQAARGDQNYLYLTFSNVAGMKATLTVESFLNSLSSVSQARVHQINGLGVQYQVELLGEALDVFTALDLDERVRPFKPEFGEEMPTEHYFVWTNTEN</sequence>
<reference evidence="2 3" key="1">
    <citation type="submission" date="2018-01" db="EMBL/GenBank/DDBJ databases">
        <title>Genome sequence of a Cantenovulum-like bacteria.</title>
        <authorList>
            <person name="Tan W.R."/>
            <person name="Lau N.-S."/>
            <person name="Go F."/>
            <person name="Amirul A.-A.A."/>
        </authorList>
    </citation>
    <scope>NUCLEOTIDE SEQUENCE [LARGE SCALE GENOMIC DNA]</scope>
    <source>
        <strain evidence="2 3">CCB-QB4</strain>
    </source>
</reference>
<dbReference type="RefSeq" id="WP_108603808.1">
    <property type="nucleotide sequence ID" value="NZ_CP026604.1"/>
</dbReference>
<evidence type="ECO:0000256" key="1">
    <source>
        <dbReference type="SAM" id="SignalP"/>
    </source>
</evidence>
<dbReference type="InterPro" id="IPR018642">
    <property type="entry name" value="DUF2066"/>
</dbReference>
<keyword evidence="3" id="KW-1185">Reference proteome</keyword>